<evidence type="ECO:0000313" key="1">
    <source>
        <dbReference type="EMBL" id="DAD25932.1"/>
    </source>
</evidence>
<dbReference type="Proteomes" id="UP000607653">
    <property type="component" value="Unassembled WGS sequence"/>
</dbReference>
<accession>A0A822Y0Y3</accession>
<sequence>MLDVQEHLQTKQQCIHLERYSSYKVFNHEPTFHNQLNKNNEI</sequence>
<proteinExistence type="predicted"/>
<comment type="caution">
    <text evidence="1">The sequence shown here is derived from an EMBL/GenBank/DDBJ whole genome shotgun (WGS) entry which is preliminary data.</text>
</comment>
<organism evidence="1 2">
    <name type="scientific">Nelumbo nucifera</name>
    <name type="common">Sacred lotus</name>
    <dbReference type="NCBI Taxonomy" id="4432"/>
    <lineage>
        <taxon>Eukaryota</taxon>
        <taxon>Viridiplantae</taxon>
        <taxon>Streptophyta</taxon>
        <taxon>Embryophyta</taxon>
        <taxon>Tracheophyta</taxon>
        <taxon>Spermatophyta</taxon>
        <taxon>Magnoliopsida</taxon>
        <taxon>Proteales</taxon>
        <taxon>Nelumbonaceae</taxon>
        <taxon>Nelumbo</taxon>
    </lineage>
</organism>
<name>A0A822Y0Y3_NELNU</name>
<protein>
    <submittedName>
        <fullName evidence="1">Uncharacterized protein</fullName>
    </submittedName>
</protein>
<gene>
    <name evidence="1" type="ORF">HUJ06_027400</name>
</gene>
<reference evidence="1 2" key="1">
    <citation type="journal article" date="2020" name="Mol. Biol. Evol.">
        <title>Distinct Expression and Methylation Patterns for Genes with Different Fates following a Single Whole-Genome Duplication in Flowering Plants.</title>
        <authorList>
            <person name="Shi T."/>
            <person name="Rahmani R.S."/>
            <person name="Gugger P.F."/>
            <person name="Wang M."/>
            <person name="Li H."/>
            <person name="Zhang Y."/>
            <person name="Li Z."/>
            <person name="Wang Q."/>
            <person name="Van de Peer Y."/>
            <person name="Marchal K."/>
            <person name="Chen J."/>
        </authorList>
    </citation>
    <scope>NUCLEOTIDE SEQUENCE [LARGE SCALE GENOMIC DNA]</scope>
    <source>
        <tissue evidence="1">Leaf</tissue>
    </source>
</reference>
<dbReference type="AlphaFoldDB" id="A0A822Y0Y3"/>
<evidence type="ECO:0000313" key="2">
    <source>
        <dbReference type="Proteomes" id="UP000607653"/>
    </source>
</evidence>
<keyword evidence="2" id="KW-1185">Reference proteome</keyword>
<dbReference type="EMBL" id="DUZY01000002">
    <property type="protein sequence ID" value="DAD25932.1"/>
    <property type="molecule type" value="Genomic_DNA"/>
</dbReference>